<protein>
    <submittedName>
        <fullName evidence="1">Uncharacterized protein</fullName>
    </submittedName>
</protein>
<name>W1PZE7_AMBTC</name>
<reference evidence="2" key="1">
    <citation type="journal article" date="2013" name="Science">
        <title>The Amborella genome and the evolution of flowering plants.</title>
        <authorList>
            <consortium name="Amborella Genome Project"/>
        </authorList>
    </citation>
    <scope>NUCLEOTIDE SEQUENCE [LARGE SCALE GENOMIC DNA]</scope>
</reference>
<sequence>MGMPLRDKWGGSLVLIERGGVGRLSVAGGFKMGEVARITCWREVDGAMRWGKPGGASDGGTWWEGIRWNLEMGWAGRSPVMRNTGYKHMVHGCVVHQVELLGERGE</sequence>
<accession>W1PZE7</accession>
<evidence type="ECO:0000313" key="1">
    <source>
        <dbReference type="EMBL" id="ERN13436.1"/>
    </source>
</evidence>
<dbReference type="Gramene" id="ERN13436">
    <property type="protein sequence ID" value="ERN13436"/>
    <property type="gene ID" value="AMTR_s00041p00195100"/>
</dbReference>
<dbReference type="HOGENOM" id="CLU_2226770_0_0_1"/>
<dbReference type="AlphaFoldDB" id="W1PZE7"/>
<proteinExistence type="predicted"/>
<gene>
    <name evidence="1" type="ORF">AMTR_s00041p00195100</name>
</gene>
<organism evidence="1 2">
    <name type="scientific">Amborella trichopoda</name>
    <dbReference type="NCBI Taxonomy" id="13333"/>
    <lineage>
        <taxon>Eukaryota</taxon>
        <taxon>Viridiplantae</taxon>
        <taxon>Streptophyta</taxon>
        <taxon>Embryophyta</taxon>
        <taxon>Tracheophyta</taxon>
        <taxon>Spermatophyta</taxon>
        <taxon>Magnoliopsida</taxon>
        <taxon>Amborellales</taxon>
        <taxon>Amborellaceae</taxon>
        <taxon>Amborella</taxon>
    </lineage>
</organism>
<dbReference type="Proteomes" id="UP000017836">
    <property type="component" value="Unassembled WGS sequence"/>
</dbReference>
<evidence type="ECO:0000313" key="2">
    <source>
        <dbReference type="Proteomes" id="UP000017836"/>
    </source>
</evidence>
<dbReference type="EMBL" id="KI392588">
    <property type="protein sequence ID" value="ERN13436.1"/>
    <property type="molecule type" value="Genomic_DNA"/>
</dbReference>
<keyword evidence="2" id="KW-1185">Reference proteome</keyword>